<accession>A0A1D2NE76</accession>
<name>A0A1D2NE76_ORCCI</name>
<reference evidence="1 2" key="1">
    <citation type="journal article" date="2016" name="Genome Biol. Evol.">
        <title>Gene Family Evolution Reflects Adaptation to Soil Environmental Stressors in the Genome of the Collembolan Orchesella cincta.</title>
        <authorList>
            <person name="Faddeeva-Vakhrusheva A."/>
            <person name="Derks M.F."/>
            <person name="Anvar S.Y."/>
            <person name="Agamennone V."/>
            <person name="Suring W."/>
            <person name="Smit S."/>
            <person name="van Straalen N.M."/>
            <person name="Roelofs D."/>
        </authorList>
    </citation>
    <scope>NUCLEOTIDE SEQUENCE [LARGE SCALE GENOMIC DNA]</scope>
    <source>
        <tissue evidence="1">Mixed pool</tissue>
    </source>
</reference>
<dbReference type="PANTHER" id="PTHR43615:SF1">
    <property type="entry name" value="PPDK_N DOMAIN-CONTAINING PROTEIN"/>
    <property type="match status" value="1"/>
</dbReference>
<organism evidence="1 2">
    <name type="scientific">Orchesella cincta</name>
    <name type="common">Springtail</name>
    <name type="synonym">Podura cincta</name>
    <dbReference type="NCBI Taxonomy" id="48709"/>
    <lineage>
        <taxon>Eukaryota</taxon>
        <taxon>Metazoa</taxon>
        <taxon>Ecdysozoa</taxon>
        <taxon>Arthropoda</taxon>
        <taxon>Hexapoda</taxon>
        <taxon>Collembola</taxon>
        <taxon>Entomobryomorpha</taxon>
        <taxon>Entomobryoidea</taxon>
        <taxon>Orchesellidae</taxon>
        <taxon>Orchesellinae</taxon>
        <taxon>Orchesella</taxon>
    </lineage>
</organism>
<sequence length="170" mass="19439">RGQIFILQCRNLTALDAWTDFELLHELDAAIRTKTDRFTTANTGEVLPKAIHMITQTMTRCLDYNVARQVYFRKGDNFAKVSPYVTSFCMLSQQRLFLNMFHCLYATVESEISTALICVDQTVFGRQVIDEQLLKIAVERYGVASGPTYHSTTHIPLIPLFDLDFHGLQI</sequence>
<dbReference type="Proteomes" id="UP000094527">
    <property type="component" value="Unassembled WGS sequence"/>
</dbReference>
<comment type="caution">
    <text evidence="1">The sequence shown here is derived from an EMBL/GenBank/DDBJ whole genome shotgun (WGS) entry which is preliminary data.</text>
</comment>
<dbReference type="PANTHER" id="PTHR43615">
    <property type="entry name" value="PHOSPHOENOLPYRUVATE SYNTHASE-RELATED"/>
    <property type="match status" value="1"/>
</dbReference>
<proteinExistence type="predicted"/>
<dbReference type="EMBL" id="LJIJ01000069">
    <property type="protein sequence ID" value="ODN03553.1"/>
    <property type="molecule type" value="Genomic_DNA"/>
</dbReference>
<dbReference type="AlphaFoldDB" id="A0A1D2NE76"/>
<evidence type="ECO:0000313" key="2">
    <source>
        <dbReference type="Proteomes" id="UP000094527"/>
    </source>
</evidence>
<dbReference type="STRING" id="48709.A0A1D2NE76"/>
<protein>
    <submittedName>
        <fullName evidence="1">Uncharacterized protein</fullName>
    </submittedName>
</protein>
<evidence type="ECO:0000313" key="1">
    <source>
        <dbReference type="EMBL" id="ODN03553.1"/>
    </source>
</evidence>
<dbReference type="InterPro" id="IPR051549">
    <property type="entry name" value="PEP_Utilizing_Enz"/>
</dbReference>
<gene>
    <name evidence="1" type="ORF">Ocin01_03125</name>
</gene>
<keyword evidence="2" id="KW-1185">Reference proteome</keyword>
<feature type="non-terminal residue" evidence="1">
    <location>
        <position position="1"/>
    </location>
</feature>
<dbReference type="OrthoDB" id="6123450at2759"/>